<gene>
    <name evidence="2" type="ORF">FOL47_006392</name>
</gene>
<feature type="compositionally biased region" description="Basic and acidic residues" evidence="1">
    <location>
        <begin position="580"/>
        <end position="589"/>
    </location>
</feature>
<feature type="region of interest" description="Disordered" evidence="1">
    <location>
        <begin position="555"/>
        <end position="636"/>
    </location>
</feature>
<dbReference type="InterPro" id="IPR016024">
    <property type="entry name" value="ARM-type_fold"/>
</dbReference>
<feature type="compositionally biased region" description="Polar residues" evidence="1">
    <location>
        <begin position="502"/>
        <end position="511"/>
    </location>
</feature>
<protein>
    <submittedName>
        <fullName evidence="2">Uncharacterized protein</fullName>
    </submittedName>
</protein>
<dbReference type="Proteomes" id="UP000591131">
    <property type="component" value="Unassembled WGS sequence"/>
</dbReference>
<evidence type="ECO:0000256" key="1">
    <source>
        <dbReference type="SAM" id="MobiDB-lite"/>
    </source>
</evidence>
<organism evidence="2 3">
    <name type="scientific">Perkinsus chesapeaki</name>
    <name type="common">Clam parasite</name>
    <name type="synonym">Perkinsus andrewsi</name>
    <dbReference type="NCBI Taxonomy" id="330153"/>
    <lineage>
        <taxon>Eukaryota</taxon>
        <taxon>Sar</taxon>
        <taxon>Alveolata</taxon>
        <taxon>Perkinsozoa</taxon>
        <taxon>Perkinsea</taxon>
        <taxon>Perkinsida</taxon>
        <taxon>Perkinsidae</taxon>
        <taxon>Perkinsus</taxon>
    </lineage>
</organism>
<sequence>MAATTATASTLVDFLSGLGPHIGPTTIRIAAKESTITQPLVKDTLAALANKDDIPNHGAALVLLGALAEASDARLLGIFDNVVSALSRTLLSDTAADIRLLPLTIRTLFEVLASGPSESGKAKGQAVNKVLDMWEGLNKGGYSKVLVSAVTVEVLGGLSPLLRRGTYKPNKPTVGRIIALLVPFILDADSALMRMEASGLLVALPPSKIGDIGPDTHTGVLVDVLSEELNVKKKASPDHLIRVCQLIRSLLRSDKCQEMPFKNLMKFQHICTRSLLLHARQRTFDASIGQSLGTQTIGLLYDTCTALGPGMVSILSTILVKRHIQPIIEGMPEMPDKVTTALSSALEQLITAYPSLALVDHSLHTSVLALGPSDLLATLCRISQPGPDIQGDIAGSAMRILLESSSAKEDLNVACALLHACAGLVTNSGMGPAAAGLLYRRSLPVPSSLQAVVHGSAPLKIGTSVCDEFTTFLVSSLKRQREEDAVEETGTAKKAKSEEITKQSGSSTDAATENPFAITIGGKPPGEGVDGIEERVVVSAAAAATTEEVIEIASESSHGIKNGQGEGVVATPRTPAVAVIRDDDSDKQQQHSLGTPASSSSPVSDILQTPESDSDTMSEVPDLCMDPPEADDDDDE</sequence>
<evidence type="ECO:0000313" key="2">
    <source>
        <dbReference type="EMBL" id="KAF4662102.1"/>
    </source>
</evidence>
<dbReference type="EMBL" id="JAAPAO010000356">
    <property type="protein sequence ID" value="KAF4662102.1"/>
    <property type="molecule type" value="Genomic_DNA"/>
</dbReference>
<dbReference type="SUPFAM" id="SSF48371">
    <property type="entry name" value="ARM repeat"/>
    <property type="match status" value="1"/>
</dbReference>
<reference evidence="2 3" key="1">
    <citation type="submission" date="2020-04" db="EMBL/GenBank/DDBJ databases">
        <title>Perkinsus chesapeaki whole genome sequence.</title>
        <authorList>
            <person name="Bogema D.R."/>
        </authorList>
    </citation>
    <scope>NUCLEOTIDE SEQUENCE [LARGE SCALE GENOMIC DNA]</scope>
    <source>
        <strain evidence="2">ATCC PRA-425</strain>
    </source>
</reference>
<dbReference type="AlphaFoldDB" id="A0A7J6LS31"/>
<keyword evidence="3" id="KW-1185">Reference proteome</keyword>
<proteinExistence type="predicted"/>
<comment type="caution">
    <text evidence="2">The sequence shown here is derived from an EMBL/GenBank/DDBJ whole genome shotgun (WGS) entry which is preliminary data.</text>
</comment>
<name>A0A7J6LS31_PERCH</name>
<feature type="compositionally biased region" description="Polar residues" evidence="1">
    <location>
        <begin position="590"/>
        <end position="617"/>
    </location>
</feature>
<accession>A0A7J6LS31</accession>
<feature type="region of interest" description="Disordered" evidence="1">
    <location>
        <begin position="480"/>
        <end position="530"/>
    </location>
</feature>
<dbReference type="OrthoDB" id="442990at2759"/>
<evidence type="ECO:0000313" key="3">
    <source>
        <dbReference type="Proteomes" id="UP000591131"/>
    </source>
</evidence>
<feature type="compositionally biased region" description="Low complexity" evidence="1">
    <location>
        <begin position="568"/>
        <end position="579"/>
    </location>
</feature>